<evidence type="ECO:0000313" key="3">
    <source>
        <dbReference type="Proteomes" id="UP000702425"/>
    </source>
</evidence>
<keyword evidence="1" id="KW-0175">Coiled coil</keyword>
<name>A0ABX2CUH4_9CYAN</name>
<reference evidence="2 3" key="1">
    <citation type="journal article" date="2020" name="Sci. Rep.">
        <title>A novel cyanobacterial geosmin producer, revising GeoA distribution and dispersion patterns in Bacteria.</title>
        <authorList>
            <person name="Churro C."/>
            <person name="Semedo-Aguiar A.P."/>
            <person name="Silva A.D."/>
            <person name="Pereira-Leal J.B."/>
            <person name="Leite R.B."/>
        </authorList>
    </citation>
    <scope>NUCLEOTIDE SEQUENCE [LARGE SCALE GENOMIC DNA]</scope>
    <source>
        <strain evidence="2 3">IPMA8</strain>
    </source>
</reference>
<dbReference type="Proteomes" id="UP000702425">
    <property type="component" value="Unassembled WGS sequence"/>
</dbReference>
<gene>
    <name evidence="2" type="ORF">E5S67_01629</name>
</gene>
<organism evidence="2 3">
    <name type="scientific">Microcoleus asticus IPMA8</name>
    <dbReference type="NCBI Taxonomy" id="2563858"/>
    <lineage>
        <taxon>Bacteria</taxon>
        <taxon>Bacillati</taxon>
        <taxon>Cyanobacteriota</taxon>
        <taxon>Cyanophyceae</taxon>
        <taxon>Oscillatoriophycideae</taxon>
        <taxon>Oscillatoriales</taxon>
        <taxon>Microcoleaceae</taxon>
        <taxon>Microcoleus</taxon>
        <taxon>Microcoleus asticus</taxon>
    </lineage>
</organism>
<comment type="caution">
    <text evidence="2">The sequence shown here is derived from an EMBL/GenBank/DDBJ whole genome shotgun (WGS) entry which is preliminary data.</text>
</comment>
<feature type="coiled-coil region" evidence="1">
    <location>
        <begin position="111"/>
        <end position="159"/>
    </location>
</feature>
<keyword evidence="3" id="KW-1185">Reference proteome</keyword>
<dbReference type="RefSeq" id="WP_172186568.1">
    <property type="nucleotide sequence ID" value="NZ_CAWPPK010000135.1"/>
</dbReference>
<proteinExistence type="predicted"/>
<accession>A0ABX2CUH4</accession>
<evidence type="ECO:0008006" key="4">
    <source>
        <dbReference type="Google" id="ProtNLM"/>
    </source>
</evidence>
<protein>
    <recommendedName>
        <fullName evidence="4">Chromosome segregation ATPase</fullName>
    </recommendedName>
</protein>
<evidence type="ECO:0000256" key="1">
    <source>
        <dbReference type="SAM" id="Coils"/>
    </source>
</evidence>
<sequence length="165" mass="18850">MLYLAQVQNQENLGEISLQLLACQNSDDTWAILSEESFLTLQKDFDRNQINSATNVLNQGILVLANVDENSQVLHIQAATNWVLQLVDKYLTTGFTPDFLQQEAQKAEDWRQSLTLQSQELSRRLIEVEARREQIQNLEAKLQQEKQLLESSIDQLKNSPATPPL</sequence>
<dbReference type="EMBL" id="SRRZ01000022">
    <property type="protein sequence ID" value="NQE33906.1"/>
    <property type="molecule type" value="Genomic_DNA"/>
</dbReference>
<evidence type="ECO:0000313" key="2">
    <source>
        <dbReference type="EMBL" id="NQE33906.1"/>
    </source>
</evidence>